<feature type="binding site" evidence="12">
    <location>
        <position position="356"/>
    </location>
    <ligand>
        <name>Fe cation</name>
        <dbReference type="ChEBI" id="CHEBI:24875"/>
    </ligand>
</feature>
<dbReference type="GO" id="GO:0006572">
    <property type="term" value="P:L-tyrosine catabolic process"/>
    <property type="evidence" value="ECO:0007669"/>
    <property type="project" value="UniProtKB-KW"/>
</dbReference>
<organism evidence="15 16">
    <name type="scientific">Klebsormidium nitens</name>
    <name type="common">Green alga</name>
    <name type="synonym">Ulothrix nitens</name>
    <dbReference type="NCBI Taxonomy" id="105231"/>
    <lineage>
        <taxon>Eukaryota</taxon>
        <taxon>Viridiplantae</taxon>
        <taxon>Streptophyta</taxon>
        <taxon>Klebsormidiophyceae</taxon>
        <taxon>Klebsormidiales</taxon>
        <taxon>Klebsormidiaceae</taxon>
        <taxon>Klebsormidium</taxon>
    </lineage>
</organism>
<keyword evidence="7 15" id="KW-0223">Dioxygenase</keyword>
<dbReference type="PANTHER" id="PTHR11056:SF0">
    <property type="entry name" value="HOMOGENTISATE 1,2-DIOXYGENASE"/>
    <property type="match status" value="1"/>
</dbReference>
<protein>
    <recommendedName>
        <fullName evidence="4">homogentisate 1,2-dioxygenase</fullName>
        <ecNumber evidence="4">1.13.11.5</ecNumber>
    </recommendedName>
</protein>
<keyword evidence="10" id="KW-0585">Phenylalanine catabolism</keyword>
<evidence type="ECO:0000256" key="8">
    <source>
        <dbReference type="ARBA" id="ARBA00023002"/>
    </source>
</evidence>
<dbReference type="InterPro" id="IPR005708">
    <property type="entry name" value="Homogentis_dOase"/>
</dbReference>
<evidence type="ECO:0000256" key="4">
    <source>
        <dbReference type="ARBA" id="ARBA00013127"/>
    </source>
</evidence>
<dbReference type="GO" id="GO:0006559">
    <property type="term" value="P:L-phenylalanine catabolic process"/>
    <property type="evidence" value="ECO:0000318"/>
    <property type="project" value="GO_Central"/>
</dbReference>
<dbReference type="STRING" id="105231.A0A1Y1HQ20"/>
<dbReference type="InterPro" id="IPR046451">
    <property type="entry name" value="HgmA_C"/>
</dbReference>
<feature type="binding site" evidence="12">
    <location>
        <position position="392"/>
    </location>
    <ligand>
        <name>homogentisate</name>
        <dbReference type="ChEBI" id="CHEBI:16169"/>
    </ligand>
</feature>
<feature type="domain" description="Homogentisate 1,2-dioxygenase C-terminal" evidence="13">
    <location>
        <begin position="302"/>
        <end position="456"/>
    </location>
</feature>
<evidence type="ECO:0000256" key="6">
    <source>
        <dbReference type="ARBA" id="ARBA00022878"/>
    </source>
</evidence>
<evidence type="ECO:0000256" key="2">
    <source>
        <dbReference type="ARBA" id="ARBA00004704"/>
    </source>
</evidence>
<evidence type="ECO:0000256" key="5">
    <source>
        <dbReference type="ARBA" id="ARBA00022723"/>
    </source>
</evidence>
<dbReference type="FunFam" id="2.60.120.10:FF:000034">
    <property type="entry name" value="Homogentisate 1,2-dioxygenase"/>
    <property type="match status" value="1"/>
</dbReference>
<feature type="binding site" evidence="12">
    <location>
        <position position="371"/>
    </location>
    <ligand>
        <name>homogentisate</name>
        <dbReference type="ChEBI" id="CHEBI:16169"/>
    </ligand>
</feature>
<feature type="binding site" evidence="12">
    <location>
        <position position="392"/>
    </location>
    <ligand>
        <name>Fe cation</name>
        <dbReference type="ChEBI" id="CHEBI:24875"/>
    </ligand>
</feature>
<dbReference type="Pfam" id="PF20510">
    <property type="entry name" value="HgmA_N"/>
    <property type="match status" value="1"/>
</dbReference>
<dbReference type="GO" id="GO:0046872">
    <property type="term" value="F:metal ion binding"/>
    <property type="evidence" value="ECO:0007669"/>
    <property type="project" value="UniProtKB-KW"/>
</dbReference>
<keyword evidence="8" id="KW-0560">Oxidoreductase</keyword>
<sequence length="468" mass="51980">MAPFEDDARKNLLGAEADIPAGFDNLEYQSGFSNHFESEALPGALPKVRNNPKVCPYGLYAEQLTGTAFTVPRSHNQRSWLYRIKPSVTHEPFTPLEVPNTSLTSDFSEKNATITPNQLRWMPPDIPAEPTDFVEGLFTMCGAGSPESRTGYAVHMFVANTSMDGKAFANADGDFLIVPQQGRLHVSTEFGLLQVAPGEIVVIQHGMRFSVGLPDGPSRGYVCEVFGDHFRLPDLGPIGANGLANPRDFQTPVAWFDDSEHAGYVVVHKFEGLLFQAKQDFSPFNVVAWHGNYAPYKYNLAKFCPVNAVAFDHMDPSIFTVLTCPTTKPGTAAVDFVVFPPRWSVAENTFRPPYFHRNCMNEFMGLVRGRYEAKAAGFVPGGGSLHVCMTPHGPDTSTYEKAVADEGPNQPEKLPDDTLAFMFESSFTPRITWTALKSPKLDHDYYKCWLGLRSHFDRSKPEGSKWYQ</sequence>
<dbReference type="Gene3D" id="2.60.120.10">
    <property type="entry name" value="Jelly Rolls"/>
    <property type="match status" value="1"/>
</dbReference>
<dbReference type="OMA" id="MLPHGPD"/>
<dbReference type="Pfam" id="PF04209">
    <property type="entry name" value="HgmA_C"/>
    <property type="match status" value="1"/>
</dbReference>
<comment type="pathway">
    <text evidence="2">Amino-acid degradation; L-phenylalanine degradation; acetoacetate and fumarate from L-phenylalanine: step 4/6.</text>
</comment>
<dbReference type="NCBIfam" id="TIGR01015">
    <property type="entry name" value="hmgA"/>
    <property type="match status" value="1"/>
</dbReference>
<evidence type="ECO:0000259" key="13">
    <source>
        <dbReference type="Pfam" id="PF04209"/>
    </source>
</evidence>
<evidence type="ECO:0000259" key="14">
    <source>
        <dbReference type="Pfam" id="PF20510"/>
    </source>
</evidence>
<proteinExistence type="inferred from homology"/>
<keyword evidence="6" id="KW-0828">Tyrosine catabolism</keyword>
<evidence type="ECO:0000256" key="11">
    <source>
        <dbReference type="PIRSR" id="PIRSR605708-1"/>
    </source>
</evidence>
<dbReference type="Proteomes" id="UP000054558">
    <property type="component" value="Unassembled WGS sequence"/>
</dbReference>
<dbReference type="EC" id="1.13.11.5" evidence="4"/>
<dbReference type="EMBL" id="DF236997">
    <property type="protein sequence ID" value="GAQ80173.1"/>
    <property type="molecule type" value="Genomic_DNA"/>
</dbReference>
<evidence type="ECO:0000313" key="16">
    <source>
        <dbReference type="Proteomes" id="UP000054558"/>
    </source>
</evidence>
<name>A0A1Y1HQ20_KLENI</name>
<dbReference type="InterPro" id="IPR011051">
    <property type="entry name" value="RmlC_Cupin_sf"/>
</dbReference>
<comment type="similarity">
    <text evidence="3">Belongs to the homogentisate dioxygenase family.</text>
</comment>
<dbReference type="SUPFAM" id="SSF51182">
    <property type="entry name" value="RmlC-like cupins"/>
    <property type="match status" value="1"/>
</dbReference>
<evidence type="ECO:0000256" key="12">
    <source>
        <dbReference type="PIRSR" id="PIRSR605708-2"/>
    </source>
</evidence>
<dbReference type="AlphaFoldDB" id="A0A1Y1HQ20"/>
<feature type="active site" description="Proton acceptor" evidence="11">
    <location>
        <position position="313"/>
    </location>
</feature>
<evidence type="ECO:0000256" key="10">
    <source>
        <dbReference type="ARBA" id="ARBA00023232"/>
    </source>
</evidence>
<dbReference type="CDD" id="cd07000">
    <property type="entry name" value="cupin_HGO_N"/>
    <property type="match status" value="1"/>
</dbReference>
<keyword evidence="16" id="KW-1185">Reference proteome</keyword>
<feature type="binding site" evidence="12">
    <location>
        <position position="362"/>
    </location>
    <ligand>
        <name>Fe cation</name>
        <dbReference type="ChEBI" id="CHEBI:24875"/>
    </ligand>
</feature>
<feature type="domain" description="Homogentisate 1,2-dioxygenase N-terminal" evidence="14">
    <location>
        <begin position="27"/>
        <end position="300"/>
    </location>
</feature>
<reference evidence="15 16" key="1">
    <citation type="journal article" date="2014" name="Nat. Commun.">
        <title>Klebsormidium flaccidum genome reveals primary factors for plant terrestrial adaptation.</title>
        <authorList>
            <person name="Hori K."/>
            <person name="Maruyama F."/>
            <person name="Fujisawa T."/>
            <person name="Togashi T."/>
            <person name="Yamamoto N."/>
            <person name="Seo M."/>
            <person name="Sato S."/>
            <person name="Yamada T."/>
            <person name="Mori H."/>
            <person name="Tajima N."/>
            <person name="Moriyama T."/>
            <person name="Ikeuchi M."/>
            <person name="Watanabe M."/>
            <person name="Wada H."/>
            <person name="Kobayashi K."/>
            <person name="Saito M."/>
            <person name="Masuda T."/>
            <person name="Sasaki-Sekimoto Y."/>
            <person name="Mashiguchi K."/>
            <person name="Awai K."/>
            <person name="Shimojima M."/>
            <person name="Masuda S."/>
            <person name="Iwai M."/>
            <person name="Nobusawa T."/>
            <person name="Narise T."/>
            <person name="Kondo S."/>
            <person name="Saito H."/>
            <person name="Sato R."/>
            <person name="Murakawa M."/>
            <person name="Ihara Y."/>
            <person name="Oshima-Yamada Y."/>
            <person name="Ohtaka K."/>
            <person name="Satoh M."/>
            <person name="Sonobe K."/>
            <person name="Ishii M."/>
            <person name="Ohtani R."/>
            <person name="Kanamori-Sato M."/>
            <person name="Honoki R."/>
            <person name="Miyazaki D."/>
            <person name="Mochizuki H."/>
            <person name="Umetsu J."/>
            <person name="Higashi K."/>
            <person name="Shibata D."/>
            <person name="Kamiya Y."/>
            <person name="Sato N."/>
            <person name="Nakamura Y."/>
            <person name="Tabata S."/>
            <person name="Ida S."/>
            <person name="Kurokawa K."/>
            <person name="Ohta H."/>
        </authorList>
    </citation>
    <scope>NUCLEOTIDE SEQUENCE [LARGE SCALE GENOMIC DNA]</scope>
    <source>
        <strain evidence="15 16">NIES-2285</strain>
    </source>
</reference>
<evidence type="ECO:0000256" key="9">
    <source>
        <dbReference type="ARBA" id="ARBA00023004"/>
    </source>
</evidence>
<dbReference type="GO" id="GO:0004411">
    <property type="term" value="F:homogentisate 1,2-dioxygenase activity"/>
    <property type="evidence" value="ECO:0000318"/>
    <property type="project" value="GO_Central"/>
</dbReference>
<dbReference type="InterPro" id="IPR046452">
    <property type="entry name" value="HgmA_N"/>
</dbReference>
<dbReference type="UniPathway" id="UPA00139">
    <property type="reaction ID" value="UER00339"/>
</dbReference>
<evidence type="ECO:0000256" key="3">
    <source>
        <dbReference type="ARBA" id="ARBA00007757"/>
    </source>
</evidence>
<gene>
    <name evidence="15" type="ORF">KFL_000480140</name>
</gene>
<keyword evidence="9 12" id="KW-0408">Iron</keyword>
<comment type="cofactor">
    <cofactor evidence="1 12">
        <name>Fe cation</name>
        <dbReference type="ChEBI" id="CHEBI:24875"/>
    </cofactor>
</comment>
<keyword evidence="5 12" id="KW-0479">Metal-binding</keyword>
<dbReference type="PANTHER" id="PTHR11056">
    <property type="entry name" value="HOMOGENTISATE 1,2-DIOXYGENASE"/>
    <property type="match status" value="1"/>
</dbReference>
<dbReference type="OrthoDB" id="1689029at2759"/>
<accession>A0A1Y1HQ20</accession>
<evidence type="ECO:0000313" key="15">
    <source>
        <dbReference type="EMBL" id="GAQ80173.1"/>
    </source>
</evidence>
<evidence type="ECO:0000256" key="7">
    <source>
        <dbReference type="ARBA" id="ARBA00022964"/>
    </source>
</evidence>
<evidence type="ECO:0000256" key="1">
    <source>
        <dbReference type="ARBA" id="ARBA00001962"/>
    </source>
</evidence>
<dbReference type="InterPro" id="IPR014710">
    <property type="entry name" value="RmlC-like_jellyroll"/>
</dbReference>